<dbReference type="AlphaFoldDB" id="A0A0D2EAL1"/>
<dbReference type="SUPFAM" id="SSF51735">
    <property type="entry name" value="NAD(P)-binding Rossmann-fold domains"/>
    <property type="match status" value="1"/>
</dbReference>
<reference evidence="2 3" key="1">
    <citation type="submission" date="2015-01" db="EMBL/GenBank/DDBJ databases">
        <title>The Genome Sequence of Capronia semiimmersa CBS27337.</title>
        <authorList>
            <consortium name="The Broad Institute Genomics Platform"/>
            <person name="Cuomo C."/>
            <person name="de Hoog S."/>
            <person name="Gorbushina A."/>
            <person name="Stielow B."/>
            <person name="Teixiera M."/>
            <person name="Abouelleil A."/>
            <person name="Chapman S.B."/>
            <person name="Priest M."/>
            <person name="Young S.K."/>
            <person name="Wortman J."/>
            <person name="Nusbaum C."/>
            <person name="Birren B."/>
        </authorList>
    </citation>
    <scope>NUCLEOTIDE SEQUENCE [LARGE SCALE GENOMIC DNA]</scope>
    <source>
        <strain evidence="2 3">CBS 27337</strain>
    </source>
</reference>
<evidence type="ECO:0000313" key="3">
    <source>
        <dbReference type="Proteomes" id="UP000054266"/>
    </source>
</evidence>
<dbReference type="Pfam" id="PF00106">
    <property type="entry name" value="adh_short"/>
    <property type="match status" value="1"/>
</dbReference>
<organism evidence="2 3">
    <name type="scientific">Phialophora macrospora</name>
    <dbReference type="NCBI Taxonomy" id="1851006"/>
    <lineage>
        <taxon>Eukaryota</taxon>
        <taxon>Fungi</taxon>
        <taxon>Dikarya</taxon>
        <taxon>Ascomycota</taxon>
        <taxon>Pezizomycotina</taxon>
        <taxon>Eurotiomycetes</taxon>
        <taxon>Chaetothyriomycetidae</taxon>
        <taxon>Chaetothyriales</taxon>
        <taxon>Herpotrichiellaceae</taxon>
        <taxon>Phialophora</taxon>
    </lineage>
</organism>
<dbReference type="Gene3D" id="3.40.50.720">
    <property type="entry name" value="NAD(P)-binding Rossmann-like Domain"/>
    <property type="match status" value="1"/>
</dbReference>
<evidence type="ECO:0000313" key="2">
    <source>
        <dbReference type="EMBL" id="KIW71347.1"/>
    </source>
</evidence>
<keyword evidence="1" id="KW-0560">Oxidoreductase</keyword>
<name>A0A0D2EAL1_9EURO</name>
<keyword evidence="3" id="KW-1185">Reference proteome</keyword>
<dbReference type="PANTHER" id="PTHR43157">
    <property type="entry name" value="PHOSPHATIDYLINOSITOL-GLYCAN BIOSYNTHESIS CLASS F PROTEIN-RELATED"/>
    <property type="match status" value="1"/>
</dbReference>
<proteinExistence type="predicted"/>
<evidence type="ECO:0008006" key="4">
    <source>
        <dbReference type="Google" id="ProtNLM"/>
    </source>
</evidence>
<dbReference type="STRING" id="5601.A0A0D2EAL1"/>
<dbReference type="Proteomes" id="UP000054266">
    <property type="component" value="Unassembled WGS sequence"/>
</dbReference>
<gene>
    <name evidence="2" type="ORF">PV04_03528</name>
</gene>
<dbReference type="PANTHER" id="PTHR43157:SF22">
    <property type="entry name" value="SHORT-CHAIN DEHYDROGENASE_REDUCTASE PHMF"/>
    <property type="match status" value="1"/>
</dbReference>
<dbReference type="GO" id="GO:0016491">
    <property type="term" value="F:oxidoreductase activity"/>
    <property type="evidence" value="ECO:0007669"/>
    <property type="project" value="UniProtKB-KW"/>
</dbReference>
<dbReference type="InterPro" id="IPR002347">
    <property type="entry name" value="SDR_fam"/>
</dbReference>
<dbReference type="InterPro" id="IPR036291">
    <property type="entry name" value="NAD(P)-bd_dom_sf"/>
</dbReference>
<dbReference type="HOGENOM" id="CLU_010194_44_4_1"/>
<protein>
    <recommendedName>
        <fullName evidence="4">Ketoreductase (KR) domain-containing protein</fullName>
    </recommendedName>
</protein>
<accession>A0A0D2EAL1</accession>
<evidence type="ECO:0000256" key="1">
    <source>
        <dbReference type="ARBA" id="ARBA00023002"/>
    </source>
</evidence>
<dbReference type="EMBL" id="KN846957">
    <property type="protein sequence ID" value="KIW71347.1"/>
    <property type="molecule type" value="Genomic_DNA"/>
</dbReference>
<sequence>MGHKPPHDQGISAMWWSARNPPADPKASFAGKTVLITGANVGLGLEAAVKFACLGASRLILGVRSRQRGEDAKAQICHRSGYDAANVHVYQVNMSSFESVKSFVKSLSAEEPRLDIAVLNAGMAAPSYQLSPDGYEMSLQVNVLSTSLLAVLLLPKLQQSAQLSGSPSHLEFVGSVGHRMVKPTALDAVLDNSNAGLLDHVNDKKHFGIQETYCMTKLLLMYVMEGLVSATRRNHVDDVIITTCCPNLCRTNLGREFNSLMNLANSLFQLGFARSAEEGSRILVSGTSLEKDAHGMFWSHDVFDMKGELVTSEKGKMLQKKAWTEIAQLLRGHVPRSEEWVLEC</sequence>